<evidence type="ECO:0000256" key="1">
    <source>
        <dbReference type="SAM" id="Phobius"/>
    </source>
</evidence>
<dbReference type="Proteomes" id="UP000441585">
    <property type="component" value="Unassembled WGS sequence"/>
</dbReference>
<dbReference type="Pfam" id="PF26302">
    <property type="entry name" value="YhzF"/>
    <property type="match status" value="1"/>
</dbReference>
<accession>A0A6I2M3D5</accession>
<feature type="transmembrane region" description="Helical" evidence="1">
    <location>
        <begin position="6"/>
        <end position="23"/>
    </location>
</feature>
<keyword evidence="1" id="KW-1133">Transmembrane helix</keyword>
<dbReference type="EMBL" id="WKKF01000001">
    <property type="protein sequence ID" value="MRX52595.1"/>
    <property type="molecule type" value="Genomic_DNA"/>
</dbReference>
<evidence type="ECO:0000313" key="2">
    <source>
        <dbReference type="EMBL" id="MRX52595.1"/>
    </source>
</evidence>
<feature type="transmembrane region" description="Helical" evidence="1">
    <location>
        <begin position="43"/>
        <end position="62"/>
    </location>
</feature>
<evidence type="ECO:0000313" key="3">
    <source>
        <dbReference type="Proteomes" id="UP000441585"/>
    </source>
</evidence>
<protein>
    <submittedName>
        <fullName evidence="2">Uncharacterized protein</fullName>
    </submittedName>
</protein>
<name>A0A6I2M3D5_9BACI</name>
<sequence>MAGVIFLFFIISLLFFIGAFHYLKLAQQSASYPPKHVVHQKAAVLAGGGTLALLIGILFYSFQ</sequence>
<organism evidence="2 3">
    <name type="scientific">Metabacillus idriensis</name>
    <dbReference type="NCBI Taxonomy" id="324768"/>
    <lineage>
        <taxon>Bacteria</taxon>
        <taxon>Bacillati</taxon>
        <taxon>Bacillota</taxon>
        <taxon>Bacilli</taxon>
        <taxon>Bacillales</taxon>
        <taxon>Bacillaceae</taxon>
        <taxon>Metabacillus</taxon>
    </lineage>
</organism>
<reference evidence="2 3" key="1">
    <citation type="submission" date="2019-11" db="EMBL/GenBank/DDBJ databases">
        <title>Bacillus idriensis genome.</title>
        <authorList>
            <person name="Konopka E.N."/>
            <person name="Newman J.D."/>
        </authorList>
    </citation>
    <scope>NUCLEOTIDE SEQUENCE [LARGE SCALE GENOMIC DNA]</scope>
    <source>
        <strain evidence="2 3">DSM 19097</strain>
    </source>
</reference>
<keyword evidence="1" id="KW-0472">Membrane</keyword>
<keyword evidence="3" id="KW-1185">Reference proteome</keyword>
<gene>
    <name evidence="2" type="ORF">GJU41_01310</name>
</gene>
<dbReference type="InterPro" id="IPR058724">
    <property type="entry name" value="YhzF"/>
</dbReference>
<dbReference type="RefSeq" id="WP_070879402.1">
    <property type="nucleotide sequence ID" value="NZ_CAJGAA010000001.1"/>
</dbReference>
<keyword evidence="1" id="KW-0812">Transmembrane</keyword>
<comment type="caution">
    <text evidence="2">The sequence shown here is derived from an EMBL/GenBank/DDBJ whole genome shotgun (WGS) entry which is preliminary data.</text>
</comment>
<proteinExistence type="predicted"/>
<dbReference type="AlphaFoldDB" id="A0A6I2M3D5"/>